<dbReference type="STRING" id="47866.GA0074694_2171"/>
<evidence type="ECO:0000256" key="6">
    <source>
        <dbReference type="ARBA" id="ARBA00022603"/>
    </source>
</evidence>
<evidence type="ECO:0000256" key="1">
    <source>
        <dbReference type="ARBA" id="ARBA00004496"/>
    </source>
</evidence>
<dbReference type="EC" id="2.1.1.77" evidence="3"/>
<evidence type="ECO:0000256" key="2">
    <source>
        <dbReference type="ARBA" id="ARBA00005369"/>
    </source>
</evidence>
<dbReference type="PANTHER" id="PTHR11579:SF0">
    <property type="entry name" value="PROTEIN-L-ISOASPARTATE(D-ASPARTATE) O-METHYLTRANSFERASE"/>
    <property type="match status" value="1"/>
</dbReference>
<dbReference type="InterPro" id="IPR027573">
    <property type="entry name" value="Methyltran_FxLD"/>
</dbReference>
<accession>A0A1C6RLC3</accession>
<dbReference type="NCBIfam" id="TIGR04364">
    <property type="entry name" value="methyltran_FxLD"/>
    <property type="match status" value="1"/>
</dbReference>
<proteinExistence type="inferred from homology"/>
<gene>
    <name evidence="12" type="ORF">GA0074694_2171</name>
</gene>
<evidence type="ECO:0000256" key="10">
    <source>
        <dbReference type="ARBA" id="ARBA00031323"/>
    </source>
</evidence>
<dbReference type="Proteomes" id="UP000198906">
    <property type="component" value="Unassembled WGS sequence"/>
</dbReference>
<dbReference type="GO" id="GO:0005737">
    <property type="term" value="C:cytoplasm"/>
    <property type="evidence" value="ECO:0007669"/>
    <property type="project" value="UniProtKB-SubCell"/>
</dbReference>
<dbReference type="GO" id="GO:0004719">
    <property type="term" value="F:protein-L-isoaspartate (D-aspartate) O-methyltransferase activity"/>
    <property type="evidence" value="ECO:0007669"/>
    <property type="project" value="UniProtKB-EC"/>
</dbReference>
<reference evidence="13" key="1">
    <citation type="submission" date="2016-06" db="EMBL/GenBank/DDBJ databases">
        <authorList>
            <person name="Varghese N."/>
        </authorList>
    </citation>
    <scope>NUCLEOTIDE SEQUENCE [LARGE SCALE GENOMIC DNA]</scope>
    <source>
        <strain evidence="13">DSM 46123</strain>
    </source>
</reference>
<dbReference type="RefSeq" id="WP_091456279.1">
    <property type="nucleotide sequence ID" value="NZ_FMHU01000001.1"/>
</dbReference>
<evidence type="ECO:0000256" key="3">
    <source>
        <dbReference type="ARBA" id="ARBA00011890"/>
    </source>
</evidence>
<keyword evidence="5" id="KW-0963">Cytoplasm</keyword>
<dbReference type="GO" id="GO:0032259">
    <property type="term" value="P:methylation"/>
    <property type="evidence" value="ECO:0007669"/>
    <property type="project" value="UniProtKB-KW"/>
</dbReference>
<dbReference type="InterPro" id="IPR000682">
    <property type="entry name" value="PCMT"/>
</dbReference>
<dbReference type="Pfam" id="PF01135">
    <property type="entry name" value="PCMT"/>
    <property type="match status" value="1"/>
</dbReference>
<dbReference type="CDD" id="cd02440">
    <property type="entry name" value="AdoMet_MTases"/>
    <property type="match status" value="1"/>
</dbReference>
<evidence type="ECO:0000256" key="5">
    <source>
        <dbReference type="ARBA" id="ARBA00022490"/>
    </source>
</evidence>
<protein>
    <recommendedName>
        <fullName evidence="4">Protein-L-isoaspartate O-methyltransferase</fullName>
        <ecNumber evidence="3">2.1.1.77</ecNumber>
    </recommendedName>
    <alternativeName>
        <fullName evidence="11">L-isoaspartyl protein carboxyl methyltransferase</fullName>
    </alternativeName>
    <alternativeName>
        <fullName evidence="9">Protein L-isoaspartyl methyltransferase</fullName>
    </alternativeName>
    <alternativeName>
        <fullName evidence="10">Protein-beta-aspartate methyltransferase</fullName>
    </alternativeName>
</protein>
<dbReference type="EMBL" id="FMHU01000001">
    <property type="protein sequence ID" value="SCL17908.1"/>
    <property type="molecule type" value="Genomic_DNA"/>
</dbReference>
<dbReference type="AlphaFoldDB" id="A0A1C6RLC3"/>
<keyword evidence="6 12" id="KW-0489">Methyltransferase</keyword>
<evidence type="ECO:0000256" key="7">
    <source>
        <dbReference type="ARBA" id="ARBA00022679"/>
    </source>
</evidence>
<dbReference type="PANTHER" id="PTHR11579">
    <property type="entry name" value="PROTEIN-L-ISOASPARTATE O-METHYLTRANSFERASE"/>
    <property type="match status" value="1"/>
</dbReference>
<dbReference type="InterPro" id="IPR029063">
    <property type="entry name" value="SAM-dependent_MTases_sf"/>
</dbReference>
<comment type="similarity">
    <text evidence="2">Belongs to the methyltransferase superfamily. L-isoaspartyl/D-aspartyl protein methyltransferase family.</text>
</comment>
<evidence type="ECO:0000313" key="12">
    <source>
        <dbReference type="EMBL" id="SCL17908.1"/>
    </source>
</evidence>
<keyword evidence="13" id="KW-1185">Reference proteome</keyword>
<evidence type="ECO:0000256" key="9">
    <source>
        <dbReference type="ARBA" id="ARBA00030757"/>
    </source>
</evidence>
<dbReference type="SUPFAM" id="SSF53335">
    <property type="entry name" value="S-adenosyl-L-methionine-dependent methyltransferases"/>
    <property type="match status" value="1"/>
</dbReference>
<keyword evidence="8" id="KW-0949">S-adenosyl-L-methionine</keyword>
<evidence type="ECO:0000256" key="11">
    <source>
        <dbReference type="ARBA" id="ARBA00031350"/>
    </source>
</evidence>
<dbReference type="Gene3D" id="3.40.50.150">
    <property type="entry name" value="Vaccinia Virus protein VP39"/>
    <property type="match status" value="1"/>
</dbReference>
<evidence type="ECO:0000313" key="13">
    <source>
        <dbReference type="Proteomes" id="UP000198906"/>
    </source>
</evidence>
<sequence length="402" mass="43298">MTLQVDDAITLRRAMVATLRDEGLITTDSVAAAMNAVPRHDFAPGEPLEKVYQTSTTLVPKLDARGRQTSVVSASHIQAIQLEQAEVRPGMNVLEIGSGGYNAALIAEIVGPTGSVTTVDIDADIVDRARAGLRRAGYEQVNVVLADAEHGVAQHAPYDRIIVTVGAWDIPPAWLDQLTPDGRIVVPLRFAGITRLIAFDRAPDDPVLTASNYRLGSFVPMQGDGAADEQLIPITPDVGLRLDQNSPLTFDVPALRRALNTTPAESWSGTPFDMPDELELFLLTNGPELPMLHAAQAAVDQSVVNRTVRIGTPALVRGGTFAYRIKRENPQMVSGFETGVIAHGPEAEQVGSELLDMIRAWAGGYYRRGAAHIAYRPNTADTSGLTGWHTTKRHGVLAVAWL</sequence>
<organism evidence="12 13">
    <name type="scientific">Micromonospora inyonensis</name>
    <dbReference type="NCBI Taxonomy" id="47866"/>
    <lineage>
        <taxon>Bacteria</taxon>
        <taxon>Bacillati</taxon>
        <taxon>Actinomycetota</taxon>
        <taxon>Actinomycetes</taxon>
        <taxon>Micromonosporales</taxon>
        <taxon>Micromonosporaceae</taxon>
        <taxon>Micromonospora</taxon>
    </lineage>
</organism>
<evidence type="ECO:0000256" key="8">
    <source>
        <dbReference type="ARBA" id="ARBA00022691"/>
    </source>
</evidence>
<evidence type="ECO:0000256" key="4">
    <source>
        <dbReference type="ARBA" id="ARBA00013346"/>
    </source>
</evidence>
<name>A0A1C6RLC3_9ACTN</name>
<comment type="subcellular location">
    <subcellularLocation>
        <location evidence="1">Cytoplasm</location>
    </subcellularLocation>
</comment>
<keyword evidence="7 12" id="KW-0808">Transferase</keyword>